<name>A0AAD5UPP9_9FUNG</name>
<organism evidence="1 2">
    <name type="scientific">Boothiomyces macroporosus</name>
    <dbReference type="NCBI Taxonomy" id="261099"/>
    <lineage>
        <taxon>Eukaryota</taxon>
        <taxon>Fungi</taxon>
        <taxon>Fungi incertae sedis</taxon>
        <taxon>Chytridiomycota</taxon>
        <taxon>Chytridiomycota incertae sedis</taxon>
        <taxon>Chytridiomycetes</taxon>
        <taxon>Rhizophydiales</taxon>
        <taxon>Terramycetaceae</taxon>
        <taxon>Boothiomyces</taxon>
    </lineage>
</organism>
<sequence>MNCFIASEFLKGQISPEPLHFRNINNQSFDIIPVGVDPEAYLENLNDSQQKEEPVEKVAEQIREISFADIKIVEKDEQMPLNYEPCPHDNIEGYTIKKVSFASSTKKEKQKKVLTNENWLEPEKNTAMPILSKFGKIVNFLNEIITFNTKEYILNQKAPKISDDYDDQQRKSIFCQKILHQ</sequence>
<accession>A0AAD5UPP9</accession>
<dbReference type="AlphaFoldDB" id="A0AAD5UPP9"/>
<evidence type="ECO:0000313" key="1">
    <source>
        <dbReference type="EMBL" id="KAJ3261126.1"/>
    </source>
</evidence>
<keyword evidence="2" id="KW-1185">Reference proteome</keyword>
<gene>
    <name evidence="1" type="ORF">HK103_006435</name>
</gene>
<dbReference type="EMBL" id="JADGKB010000007">
    <property type="protein sequence ID" value="KAJ3261126.1"/>
    <property type="molecule type" value="Genomic_DNA"/>
</dbReference>
<protein>
    <submittedName>
        <fullName evidence="1">Uncharacterized protein</fullName>
    </submittedName>
</protein>
<reference evidence="1" key="1">
    <citation type="submission" date="2020-05" db="EMBL/GenBank/DDBJ databases">
        <title>Phylogenomic resolution of chytrid fungi.</title>
        <authorList>
            <person name="Stajich J.E."/>
            <person name="Amses K."/>
            <person name="Simmons R."/>
            <person name="Seto K."/>
            <person name="Myers J."/>
            <person name="Bonds A."/>
            <person name="Quandt C.A."/>
            <person name="Barry K."/>
            <person name="Liu P."/>
            <person name="Grigoriev I."/>
            <person name="Longcore J.E."/>
            <person name="James T.Y."/>
        </authorList>
    </citation>
    <scope>NUCLEOTIDE SEQUENCE</scope>
    <source>
        <strain evidence="1">PLAUS21</strain>
    </source>
</reference>
<comment type="caution">
    <text evidence="1">The sequence shown here is derived from an EMBL/GenBank/DDBJ whole genome shotgun (WGS) entry which is preliminary data.</text>
</comment>
<proteinExistence type="predicted"/>
<evidence type="ECO:0000313" key="2">
    <source>
        <dbReference type="Proteomes" id="UP001210925"/>
    </source>
</evidence>
<dbReference type="Proteomes" id="UP001210925">
    <property type="component" value="Unassembled WGS sequence"/>
</dbReference>